<dbReference type="InterPro" id="IPR005151">
    <property type="entry name" value="Tail-specific_protease"/>
</dbReference>
<dbReference type="Pfam" id="PF03572">
    <property type="entry name" value="Peptidase_S41"/>
    <property type="match status" value="1"/>
</dbReference>
<evidence type="ECO:0000313" key="2">
    <source>
        <dbReference type="EMBL" id="BDX08368.1"/>
    </source>
</evidence>
<evidence type="ECO:0000313" key="3">
    <source>
        <dbReference type="Proteomes" id="UP001333710"/>
    </source>
</evidence>
<dbReference type="GO" id="GO:0008236">
    <property type="term" value="F:serine-type peptidase activity"/>
    <property type="evidence" value="ECO:0007669"/>
    <property type="project" value="InterPro"/>
</dbReference>
<dbReference type="EMBL" id="AP027272">
    <property type="protein sequence ID" value="BDX08368.1"/>
    <property type="molecule type" value="Genomic_DNA"/>
</dbReference>
<proteinExistence type="predicted"/>
<dbReference type="Proteomes" id="UP001333710">
    <property type="component" value="Chromosome"/>
</dbReference>
<dbReference type="RefSeq" id="WP_338294439.1">
    <property type="nucleotide sequence ID" value="NZ_AP027272.1"/>
</dbReference>
<reference evidence="2" key="1">
    <citation type="submission" date="2023-01" db="EMBL/GenBank/DDBJ databases">
        <title>Complete genome sequence of Planctobacterium marinum strain Dej080120_11.</title>
        <authorList>
            <person name="Ueki S."/>
            <person name="Maruyama F."/>
        </authorList>
    </citation>
    <scope>NUCLEOTIDE SEQUENCE</scope>
    <source>
        <strain evidence="2">Dej080120_11</strain>
    </source>
</reference>
<dbReference type="AlphaFoldDB" id="A0AA48HYV9"/>
<evidence type="ECO:0000259" key="1">
    <source>
        <dbReference type="Pfam" id="PF03572"/>
    </source>
</evidence>
<name>A0AA48HYV9_9ALTE</name>
<accession>A0AA48HYV9</accession>
<dbReference type="SUPFAM" id="SSF52096">
    <property type="entry name" value="ClpP/crotonase"/>
    <property type="match status" value="1"/>
</dbReference>
<sequence>MPTFMLGFIQRIFFLLLVSLVSPFLMAHGQLKYYSPEHIKQDFQQLYTDLKKSHNNLFANLPESQYQKHFQKSLLSIKKPMTEREIRLLFQKFVALGKVAHASIDLPINDFFTYREQGGTMLPLFIKINEDSVVVDEYLGENTALKTGTQILAIDNLPIESWIDRSSALLSADTSQLATTMIEARFPFLLWLLVGEQAQFNLTIKTQEGVESATAKALTREQQTLYSAKSAVPETQPRDWKLLEGNIGWIKPGPFYNIEPGAEDVWDNRGFIRFVDEAMTHFIEKDAAALIIDVRDNPGGTNSFSDHLIAWIATQPFRFSSDFRVKISEHAITSNAERLKPDTDPNDFSYLLARFYEQNELGNIVSFPLPYQQPHSDKHFNKPVFLLINRYSYSNAVNVAAILKDYGMATLVGEATADFATTYGAMEHFNLINTGIKVGFPKALIIRPNGDIRPGGVEPDIAITLSGNEHEIIERVRKLVLMHLKSD</sequence>
<dbReference type="PANTHER" id="PTHR32060">
    <property type="entry name" value="TAIL-SPECIFIC PROTEASE"/>
    <property type="match status" value="1"/>
</dbReference>
<dbReference type="GO" id="GO:0006508">
    <property type="term" value="P:proteolysis"/>
    <property type="evidence" value="ECO:0007669"/>
    <property type="project" value="InterPro"/>
</dbReference>
<dbReference type="PANTHER" id="PTHR32060:SF22">
    <property type="entry name" value="CARBOXYL-TERMINAL-PROCESSING PEPTIDASE 3, CHLOROPLASTIC"/>
    <property type="match status" value="1"/>
</dbReference>
<gene>
    <name evidence="2" type="ORF">MACH26_38890</name>
</gene>
<dbReference type="GO" id="GO:0004175">
    <property type="term" value="F:endopeptidase activity"/>
    <property type="evidence" value="ECO:0007669"/>
    <property type="project" value="TreeGrafter"/>
</dbReference>
<dbReference type="Gene3D" id="3.90.226.10">
    <property type="entry name" value="2-enoyl-CoA Hydratase, Chain A, domain 1"/>
    <property type="match status" value="1"/>
</dbReference>
<feature type="domain" description="Tail specific protease" evidence="1">
    <location>
        <begin position="275"/>
        <end position="462"/>
    </location>
</feature>
<keyword evidence="3" id="KW-1185">Reference proteome</keyword>
<organism evidence="2 3">
    <name type="scientific">Planctobacterium marinum</name>
    <dbReference type="NCBI Taxonomy" id="1631968"/>
    <lineage>
        <taxon>Bacteria</taxon>
        <taxon>Pseudomonadati</taxon>
        <taxon>Pseudomonadota</taxon>
        <taxon>Gammaproteobacteria</taxon>
        <taxon>Alteromonadales</taxon>
        <taxon>Alteromonadaceae</taxon>
        <taxon>Planctobacterium</taxon>
    </lineage>
</organism>
<dbReference type="KEGG" id="pmaw:MACH26_38890"/>
<dbReference type="InterPro" id="IPR029045">
    <property type="entry name" value="ClpP/crotonase-like_dom_sf"/>
</dbReference>
<protein>
    <recommendedName>
        <fullName evidence="1">Tail specific protease domain-containing protein</fullName>
    </recommendedName>
</protein>